<dbReference type="EMBL" id="CP117884">
    <property type="protein sequence ID" value="WDF82618.1"/>
    <property type="molecule type" value="Genomic_DNA"/>
</dbReference>
<gene>
    <name evidence="3" type="ORF">PQ472_12100</name>
</gene>
<name>A0ABY7WR00_9LACO</name>
<dbReference type="SUPFAM" id="SSF57884">
    <property type="entry name" value="Ada DNA repair protein, N-terminal domain (N-Ada 10)"/>
    <property type="match status" value="1"/>
</dbReference>
<evidence type="ECO:0000256" key="2">
    <source>
        <dbReference type="SAM" id="Phobius"/>
    </source>
</evidence>
<keyword evidence="2" id="KW-0472">Membrane</keyword>
<feature type="transmembrane region" description="Helical" evidence="2">
    <location>
        <begin position="6"/>
        <end position="22"/>
    </location>
</feature>
<dbReference type="Proteomes" id="UP001220377">
    <property type="component" value="Chromosome"/>
</dbReference>
<keyword evidence="4" id="KW-1185">Reference proteome</keyword>
<accession>A0ABY7WR00</accession>
<proteinExistence type="predicted"/>
<dbReference type="InterPro" id="IPR035451">
    <property type="entry name" value="Ada-like_dom_sf"/>
</dbReference>
<evidence type="ECO:0000313" key="4">
    <source>
        <dbReference type="Proteomes" id="UP001220377"/>
    </source>
</evidence>
<evidence type="ECO:0000256" key="1">
    <source>
        <dbReference type="SAM" id="MobiDB-lite"/>
    </source>
</evidence>
<reference evidence="3 4" key="1">
    <citation type="submission" date="2023-02" db="EMBL/GenBank/DDBJ databases">
        <title>Genome sequence of Lacticaseibacillus sp. KACC 23028.</title>
        <authorList>
            <person name="Kim S."/>
            <person name="Heo J."/>
            <person name="Kwon S.-W."/>
        </authorList>
    </citation>
    <scope>NUCLEOTIDE SEQUENCE [LARGE SCALE GENOMIC DNA]</scope>
    <source>
        <strain evidence="3 4">KACC 23028</strain>
    </source>
</reference>
<feature type="region of interest" description="Disordered" evidence="1">
    <location>
        <begin position="123"/>
        <end position="156"/>
    </location>
</feature>
<keyword evidence="2" id="KW-0812">Transmembrane</keyword>
<dbReference type="RefSeq" id="WP_274260216.1">
    <property type="nucleotide sequence ID" value="NZ_CP117884.1"/>
</dbReference>
<evidence type="ECO:0000313" key="3">
    <source>
        <dbReference type="EMBL" id="WDF82618.1"/>
    </source>
</evidence>
<organism evidence="3 4">
    <name type="scientific">Lacticaseibacillus pabuli</name>
    <dbReference type="NCBI Taxonomy" id="3025672"/>
    <lineage>
        <taxon>Bacteria</taxon>
        <taxon>Bacillati</taxon>
        <taxon>Bacillota</taxon>
        <taxon>Bacilli</taxon>
        <taxon>Lactobacillales</taxon>
        <taxon>Lactobacillaceae</taxon>
        <taxon>Lacticaseibacillus</taxon>
    </lineage>
</organism>
<sequence length="202" mass="21086">MPYILLTIAVIAGIGGWLLWQRQHHKSRQLALMLLIMAGFCVVVSACSSQPAKPTTRTKTEVVQIGVSRRDSAKAESRRLDAEFEKIDSESASLDSVSSSSVAAASSSAAAASSERAAAASEQAAQAKAASSSRAAAARTAHSAPTNHGDMNTGNTGRIIGNANSKIYHVPGQAGYRMNSSNAVYFSSEAAAIAAGYRRSKR</sequence>
<protein>
    <recommendedName>
        <fullName evidence="5">DNA-entry nuclease</fullName>
    </recommendedName>
</protein>
<feature type="transmembrane region" description="Helical" evidence="2">
    <location>
        <begin position="29"/>
        <end position="46"/>
    </location>
</feature>
<feature type="compositionally biased region" description="Low complexity" evidence="1">
    <location>
        <begin position="123"/>
        <end position="144"/>
    </location>
</feature>
<evidence type="ECO:0008006" key="5">
    <source>
        <dbReference type="Google" id="ProtNLM"/>
    </source>
</evidence>
<dbReference type="Gene3D" id="3.40.10.10">
    <property type="entry name" value="DNA Methylphosphotriester Repair Domain"/>
    <property type="match status" value="1"/>
</dbReference>
<keyword evidence="2" id="KW-1133">Transmembrane helix</keyword>
<feature type="compositionally biased region" description="Polar residues" evidence="1">
    <location>
        <begin position="145"/>
        <end position="156"/>
    </location>
</feature>